<proteinExistence type="predicted"/>
<sequence>MFIRRSLAWANHYYACAVVGEKLISGPRDVSQVWIPPNPGWVCLSVDGGVSLVGMGCISGSIRLKLAWEFGFERLLVHSDSRQAVDLVNSDSADSSVLSLVRVIARLRQKCWSTDVMWVPRDRNCLVDALIKLVDPSVLSLCVYTDPPPEVVLILDMDKACL</sequence>
<evidence type="ECO:0000259" key="1">
    <source>
        <dbReference type="Pfam" id="PF13456"/>
    </source>
</evidence>
<dbReference type="CDD" id="cd06222">
    <property type="entry name" value="RNase_H_like"/>
    <property type="match status" value="1"/>
</dbReference>
<organism evidence="2 3">
    <name type="scientific">Hibiscus sabdariffa</name>
    <name type="common">roselle</name>
    <dbReference type="NCBI Taxonomy" id="183260"/>
    <lineage>
        <taxon>Eukaryota</taxon>
        <taxon>Viridiplantae</taxon>
        <taxon>Streptophyta</taxon>
        <taxon>Embryophyta</taxon>
        <taxon>Tracheophyta</taxon>
        <taxon>Spermatophyta</taxon>
        <taxon>Magnoliopsida</taxon>
        <taxon>eudicotyledons</taxon>
        <taxon>Gunneridae</taxon>
        <taxon>Pentapetalae</taxon>
        <taxon>rosids</taxon>
        <taxon>malvids</taxon>
        <taxon>Malvales</taxon>
        <taxon>Malvaceae</taxon>
        <taxon>Malvoideae</taxon>
        <taxon>Hibiscus</taxon>
    </lineage>
</organism>
<dbReference type="PANTHER" id="PTHR47723">
    <property type="entry name" value="OS05G0353850 PROTEIN"/>
    <property type="match status" value="1"/>
</dbReference>
<dbReference type="Proteomes" id="UP001472677">
    <property type="component" value="Unassembled WGS sequence"/>
</dbReference>
<feature type="domain" description="RNase H type-1" evidence="1">
    <location>
        <begin position="64"/>
        <end position="132"/>
    </location>
</feature>
<gene>
    <name evidence="2" type="ORF">V6N12_064122</name>
</gene>
<keyword evidence="3" id="KW-1185">Reference proteome</keyword>
<evidence type="ECO:0000313" key="3">
    <source>
        <dbReference type="Proteomes" id="UP001472677"/>
    </source>
</evidence>
<dbReference type="Gene3D" id="3.30.420.10">
    <property type="entry name" value="Ribonuclease H-like superfamily/Ribonuclease H"/>
    <property type="match status" value="1"/>
</dbReference>
<dbReference type="EMBL" id="JBBPBM010000002">
    <property type="protein sequence ID" value="KAK8595605.1"/>
    <property type="molecule type" value="Genomic_DNA"/>
</dbReference>
<dbReference type="InterPro" id="IPR036397">
    <property type="entry name" value="RNaseH_sf"/>
</dbReference>
<accession>A0ABR2G4W9</accession>
<dbReference type="PANTHER" id="PTHR47723:SF19">
    <property type="entry name" value="POLYNUCLEOTIDYL TRANSFERASE, RIBONUCLEASE H-LIKE SUPERFAMILY PROTEIN"/>
    <property type="match status" value="1"/>
</dbReference>
<dbReference type="InterPro" id="IPR002156">
    <property type="entry name" value="RNaseH_domain"/>
</dbReference>
<protein>
    <recommendedName>
        <fullName evidence="1">RNase H type-1 domain-containing protein</fullName>
    </recommendedName>
</protein>
<name>A0ABR2G4W9_9ROSI</name>
<comment type="caution">
    <text evidence="2">The sequence shown here is derived from an EMBL/GenBank/DDBJ whole genome shotgun (WGS) entry which is preliminary data.</text>
</comment>
<dbReference type="Pfam" id="PF13456">
    <property type="entry name" value="RVT_3"/>
    <property type="match status" value="1"/>
</dbReference>
<evidence type="ECO:0000313" key="2">
    <source>
        <dbReference type="EMBL" id="KAK8595605.1"/>
    </source>
</evidence>
<dbReference type="InterPro" id="IPR044730">
    <property type="entry name" value="RNase_H-like_dom_plant"/>
</dbReference>
<reference evidence="2 3" key="1">
    <citation type="journal article" date="2024" name="G3 (Bethesda)">
        <title>Genome assembly of Hibiscus sabdariffa L. provides insights into metabolisms of medicinal natural products.</title>
        <authorList>
            <person name="Kim T."/>
        </authorList>
    </citation>
    <scope>NUCLEOTIDE SEQUENCE [LARGE SCALE GENOMIC DNA]</scope>
    <source>
        <strain evidence="2">TK-2024</strain>
        <tissue evidence="2">Old leaves</tissue>
    </source>
</reference>
<dbReference type="InterPro" id="IPR053151">
    <property type="entry name" value="RNase_H-like"/>
</dbReference>